<dbReference type="PRINTS" id="PR00173">
    <property type="entry name" value="EDTRNSPORT"/>
</dbReference>
<dbReference type="GeneID" id="92903173"/>
<feature type="transmembrane region" description="Helical" evidence="6">
    <location>
        <begin position="292"/>
        <end position="312"/>
    </location>
</feature>
<protein>
    <submittedName>
        <fullName evidence="8">Dicarboxylate/amino acid:cation symporter</fullName>
    </submittedName>
    <submittedName>
        <fullName evidence="7">Sodium:proton antiporter</fullName>
    </submittedName>
</protein>
<comment type="subcellular location">
    <subcellularLocation>
        <location evidence="1">Membrane</location>
        <topology evidence="1">Multi-pass membrane protein</topology>
    </subcellularLocation>
</comment>
<keyword evidence="4 6" id="KW-1133">Transmembrane helix</keyword>
<dbReference type="Proteomes" id="UP000069912">
    <property type="component" value="Chromosome"/>
</dbReference>
<dbReference type="GO" id="GO:0032329">
    <property type="term" value="P:serine transport"/>
    <property type="evidence" value="ECO:0007669"/>
    <property type="project" value="TreeGrafter"/>
</dbReference>
<evidence type="ECO:0000256" key="5">
    <source>
        <dbReference type="ARBA" id="ARBA00023136"/>
    </source>
</evidence>
<accession>A0A0X8FCC9</accession>
<feature type="transmembrane region" description="Helical" evidence="6">
    <location>
        <begin position="167"/>
        <end position="191"/>
    </location>
</feature>
<dbReference type="AlphaFoldDB" id="A0A0X8FCC9"/>
<evidence type="ECO:0000256" key="6">
    <source>
        <dbReference type="SAM" id="Phobius"/>
    </source>
</evidence>
<dbReference type="InterPro" id="IPR001991">
    <property type="entry name" value="Na-dicarboxylate_symporter"/>
</dbReference>
<dbReference type="RefSeq" id="WP_067973352.1">
    <property type="nucleotide sequence ID" value="NZ_CAJHKM010000005.1"/>
</dbReference>
<feature type="transmembrane region" description="Helical" evidence="6">
    <location>
        <begin position="211"/>
        <end position="237"/>
    </location>
</feature>
<feature type="transmembrane region" description="Helical" evidence="6">
    <location>
        <begin position="318"/>
        <end position="338"/>
    </location>
</feature>
<sequence>MSNRIGGKRKIGLVPRLVIAIILGIIVGQLSFIPEIVFRIFTTLSAIFSSFLNFIIPFMILGFVVRGIADLAHGAGKLLGVTVLTAYISTVVGGLLAYFVSVNLFPLFISEELVANISQAGPGLEPIFTIPLEPFFDVTGAIIFAFIMGLGISWLRGHGQGQALYEIFTDFGDIIVKVLNTIIIPLLPFYIFGNFVNLSYSGSVFSILNVFWKVFLVVLVLHFFYVGLLFLIAGTYAGKSPVMLIKNQIPGYMTALGTQSSAATLPVNLKCAANNGISEDIANFVVPLGSTIHIAGSMITITSCATTLLLMYDLPHDFSIMIGFIMMLGVAMVAAPGAPGGAIMSALPFLPMINITSETMNQLMISLYITQDSFGTAANVSGDNAIAVFVDKFYKDHIKNK</sequence>
<evidence type="ECO:0000256" key="1">
    <source>
        <dbReference type="ARBA" id="ARBA00004141"/>
    </source>
</evidence>
<organism evidence="7 9">
    <name type="scientific">Aerococcus sanguinicola</name>
    <dbReference type="NCBI Taxonomy" id="119206"/>
    <lineage>
        <taxon>Bacteria</taxon>
        <taxon>Bacillati</taxon>
        <taxon>Bacillota</taxon>
        <taxon>Bacilli</taxon>
        <taxon>Lactobacillales</taxon>
        <taxon>Aerococcaceae</taxon>
        <taxon>Aerococcus</taxon>
    </lineage>
</organism>
<keyword evidence="3 6" id="KW-0812">Transmembrane</keyword>
<dbReference type="OrthoDB" id="9768885at2"/>
<feature type="transmembrane region" description="Helical" evidence="6">
    <location>
        <begin position="12"/>
        <end position="32"/>
    </location>
</feature>
<dbReference type="EMBL" id="PKGY01000004">
    <property type="protein sequence ID" value="PKZ21127.1"/>
    <property type="molecule type" value="Genomic_DNA"/>
</dbReference>
<dbReference type="PANTHER" id="PTHR42865:SF8">
    <property type="entry name" value="SERINE_THREONINE TRANSPORTER SSTT"/>
    <property type="match status" value="1"/>
</dbReference>
<dbReference type="GO" id="GO:0005886">
    <property type="term" value="C:plasma membrane"/>
    <property type="evidence" value="ECO:0007669"/>
    <property type="project" value="TreeGrafter"/>
</dbReference>
<feature type="transmembrane region" description="Helical" evidence="6">
    <location>
        <begin position="44"/>
        <end position="66"/>
    </location>
</feature>
<evidence type="ECO:0000313" key="7">
    <source>
        <dbReference type="EMBL" id="AMB93922.1"/>
    </source>
</evidence>
<dbReference type="GO" id="GO:0005295">
    <property type="term" value="F:neutral L-amino acid:sodium symporter activity"/>
    <property type="evidence" value="ECO:0007669"/>
    <property type="project" value="TreeGrafter"/>
</dbReference>
<keyword evidence="2" id="KW-0813">Transport</keyword>
<evidence type="ECO:0000256" key="3">
    <source>
        <dbReference type="ARBA" id="ARBA00022692"/>
    </source>
</evidence>
<dbReference type="KEGG" id="asan:AWM72_03690"/>
<reference evidence="9" key="2">
    <citation type="submission" date="2016-01" db="EMBL/GenBank/DDBJ databases">
        <title>Six Aerococcus type strain genome sequencing and assembly using PacBio and Illumina Hiseq.</title>
        <authorList>
            <person name="Carkaci D."/>
            <person name="Dargis R."/>
            <person name="Nielsen X.C."/>
            <person name="Skovgaard O."/>
            <person name="Fuursted K."/>
            <person name="Christensen J.J."/>
        </authorList>
    </citation>
    <scope>NUCLEOTIDE SEQUENCE [LARGE SCALE GENOMIC DNA]</scope>
    <source>
        <strain evidence="9">CCUG43001</strain>
    </source>
</reference>
<feature type="transmembrane region" description="Helical" evidence="6">
    <location>
        <begin position="135"/>
        <end position="155"/>
    </location>
</feature>
<dbReference type="PANTHER" id="PTHR42865">
    <property type="entry name" value="PROTON/GLUTAMATE-ASPARTATE SYMPORTER"/>
    <property type="match status" value="1"/>
</dbReference>
<dbReference type="Proteomes" id="UP000234239">
    <property type="component" value="Unassembled WGS sequence"/>
</dbReference>
<reference evidence="7 9" key="1">
    <citation type="journal article" date="2016" name="Genome Announc.">
        <title>Complete Genome Sequences of Aerococcus christensenii CCUG 28831T, Aerococcus sanguinicola CCUG 43001T, Aerococcus urinae CCUG 36881T, Aerococcus urinaeequi CCUG 28094T, Aerococcus urinaehominis CCUG 42038 BT, and Aerococcus viridans CCUG 4311T.</title>
        <authorList>
            <person name="Carkaci D."/>
            <person name="Dargis R."/>
            <person name="Nielsen X.C."/>
            <person name="Skovgaard O."/>
            <person name="Fuursted K."/>
            <person name="Christensen J.J."/>
        </authorList>
    </citation>
    <scope>NUCLEOTIDE SEQUENCE [LARGE SCALE GENOMIC DNA]</scope>
    <source>
        <strain evidence="7 9">CCUG43001</strain>
    </source>
</reference>
<feature type="transmembrane region" description="Helical" evidence="6">
    <location>
        <begin position="78"/>
        <end position="100"/>
    </location>
</feature>
<evidence type="ECO:0000313" key="10">
    <source>
        <dbReference type="Proteomes" id="UP000234239"/>
    </source>
</evidence>
<evidence type="ECO:0000256" key="2">
    <source>
        <dbReference type="ARBA" id="ARBA00022448"/>
    </source>
</evidence>
<name>A0A0X8FCC9_9LACT</name>
<dbReference type="EMBL" id="CP014160">
    <property type="protein sequence ID" value="AMB93922.1"/>
    <property type="molecule type" value="Genomic_DNA"/>
</dbReference>
<gene>
    <name evidence="7" type="ORF">AWM72_03690</name>
    <name evidence="8" type="ORF">CYJ28_08040</name>
</gene>
<reference evidence="8 10" key="3">
    <citation type="submission" date="2017-12" db="EMBL/GenBank/DDBJ databases">
        <title>Phylogenetic diversity of female urinary microbiome.</title>
        <authorList>
            <person name="Thomas-White K."/>
            <person name="Wolfe A.J."/>
        </authorList>
    </citation>
    <scope>NUCLEOTIDE SEQUENCE [LARGE SCALE GENOMIC DNA]</scope>
    <source>
        <strain evidence="8 10">UMB0139</strain>
    </source>
</reference>
<dbReference type="SUPFAM" id="SSF118215">
    <property type="entry name" value="Proton glutamate symport protein"/>
    <property type="match status" value="1"/>
</dbReference>
<evidence type="ECO:0000256" key="4">
    <source>
        <dbReference type="ARBA" id="ARBA00022989"/>
    </source>
</evidence>
<keyword evidence="9" id="KW-1185">Reference proteome</keyword>
<dbReference type="InterPro" id="IPR036458">
    <property type="entry name" value="Na:dicarbo_symporter_sf"/>
</dbReference>
<dbReference type="Gene3D" id="1.10.3860.10">
    <property type="entry name" value="Sodium:dicarboxylate symporter"/>
    <property type="match status" value="1"/>
</dbReference>
<evidence type="ECO:0000313" key="8">
    <source>
        <dbReference type="EMBL" id="PKZ21127.1"/>
    </source>
</evidence>
<proteinExistence type="predicted"/>
<evidence type="ECO:0000313" key="9">
    <source>
        <dbReference type="Proteomes" id="UP000069912"/>
    </source>
</evidence>
<dbReference type="Pfam" id="PF00375">
    <property type="entry name" value="SDF"/>
    <property type="match status" value="1"/>
</dbReference>
<keyword evidence="5 6" id="KW-0472">Membrane</keyword>